<dbReference type="AlphaFoldDB" id="A0AAV7R4V9"/>
<dbReference type="SUPFAM" id="SSF55120">
    <property type="entry name" value="Pseudouridine synthase"/>
    <property type="match status" value="1"/>
</dbReference>
<dbReference type="PANTHER" id="PTHR13195:SF0">
    <property type="entry name" value="PSEUDOURIDYLATE SYNTHASE TRUB2, MITOCHONDRIAL"/>
    <property type="match status" value="1"/>
</dbReference>
<dbReference type="GO" id="GO:0009982">
    <property type="term" value="F:pseudouridine synthase activity"/>
    <property type="evidence" value="ECO:0007669"/>
    <property type="project" value="InterPro"/>
</dbReference>
<dbReference type="Pfam" id="PF01509">
    <property type="entry name" value="TruB_N"/>
    <property type="match status" value="1"/>
</dbReference>
<dbReference type="GO" id="GO:0003723">
    <property type="term" value="F:RNA binding"/>
    <property type="evidence" value="ECO:0007669"/>
    <property type="project" value="InterPro"/>
</dbReference>
<comment type="caution">
    <text evidence="3">The sequence shown here is derived from an EMBL/GenBank/DDBJ whole genome shotgun (WGS) entry which is preliminary data.</text>
</comment>
<dbReference type="InterPro" id="IPR020103">
    <property type="entry name" value="PsdUridine_synth_cat_dom_sf"/>
</dbReference>
<accession>A0AAV7R4V9</accession>
<sequence>MTGVLQNTGRYAPAVLRSLQGLFAVYKPPGVHWKLVRDAVETNLLKDLNSLKHPAPRKQVRFLLGGGEGRESSSTELALTAATLPVLADHPLVKGPNYTQLKVGAGHRLDVKSSGVFVLGLGYGTKLLTNMYNANFTKDYTVCGLFGKATDDFSDTGRLVEKTTYDHIIRDKLERILAVIQGTHQKALLAYSGVDLKSQEAYELAVEGLLRPLDKSPPIITGIRCLHFAPPEFTLQIQCLNETQQYLRKVVHEIGLELKSSAVCTHVRRTRDNFFGLDDALLRTHWNLDNILKAIEDSRLRVETELKKLDLQDTVTDSGEGWRQLESTAGADLL</sequence>
<feature type="domain" description="Pseudouridine synthase II N-terminal" evidence="2">
    <location>
        <begin position="100"/>
        <end position="243"/>
    </location>
</feature>
<dbReference type="Proteomes" id="UP001066276">
    <property type="component" value="Chromosome 6"/>
</dbReference>
<dbReference type="Gene3D" id="3.30.2350.10">
    <property type="entry name" value="Pseudouridine synthase"/>
    <property type="match status" value="1"/>
</dbReference>
<evidence type="ECO:0000313" key="3">
    <source>
        <dbReference type="EMBL" id="KAJ1145655.1"/>
    </source>
</evidence>
<gene>
    <name evidence="3" type="ORF">NDU88_011941</name>
</gene>
<name>A0AAV7R4V9_PLEWA</name>
<comment type="similarity">
    <text evidence="1">Belongs to the pseudouridine synthase TruB family.</text>
</comment>
<dbReference type="PANTHER" id="PTHR13195">
    <property type="entry name" value="PSEUDOURIDINE SYNTHASE-RELATED"/>
    <property type="match status" value="1"/>
</dbReference>
<proteinExistence type="inferred from homology"/>
<organism evidence="3 4">
    <name type="scientific">Pleurodeles waltl</name>
    <name type="common">Iberian ribbed newt</name>
    <dbReference type="NCBI Taxonomy" id="8319"/>
    <lineage>
        <taxon>Eukaryota</taxon>
        <taxon>Metazoa</taxon>
        <taxon>Chordata</taxon>
        <taxon>Craniata</taxon>
        <taxon>Vertebrata</taxon>
        <taxon>Euteleostomi</taxon>
        <taxon>Amphibia</taxon>
        <taxon>Batrachia</taxon>
        <taxon>Caudata</taxon>
        <taxon>Salamandroidea</taxon>
        <taxon>Salamandridae</taxon>
        <taxon>Pleurodelinae</taxon>
        <taxon>Pleurodeles</taxon>
    </lineage>
</organism>
<evidence type="ECO:0000313" key="4">
    <source>
        <dbReference type="Proteomes" id="UP001066276"/>
    </source>
</evidence>
<dbReference type="GO" id="GO:0006396">
    <property type="term" value="P:RNA processing"/>
    <property type="evidence" value="ECO:0007669"/>
    <property type="project" value="InterPro"/>
</dbReference>
<keyword evidence="4" id="KW-1185">Reference proteome</keyword>
<evidence type="ECO:0000256" key="1">
    <source>
        <dbReference type="ARBA" id="ARBA00008999"/>
    </source>
</evidence>
<dbReference type="CDD" id="cd02868">
    <property type="entry name" value="PseudoU_synth_hTruB2_like"/>
    <property type="match status" value="1"/>
</dbReference>
<dbReference type="InterPro" id="IPR002501">
    <property type="entry name" value="PsdUridine_synth_N"/>
</dbReference>
<dbReference type="InterPro" id="IPR039048">
    <property type="entry name" value="Trub2"/>
</dbReference>
<protein>
    <recommendedName>
        <fullName evidence="2">Pseudouridine synthase II N-terminal domain-containing protein</fullName>
    </recommendedName>
</protein>
<evidence type="ECO:0000259" key="2">
    <source>
        <dbReference type="Pfam" id="PF01509"/>
    </source>
</evidence>
<dbReference type="EMBL" id="JANPWB010000010">
    <property type="protein sequence ID" value="KAJ1145655.1"/>
    <property type="molecule type" value="Genomic_DNA"/>
</dbReference>
<reference evidence="3" key="1">
    <citation type="journal article" date="2022" name="bioRxiv">
        <title>Sequencing and chromosome-scale assembly of the giantPleurodeles waltlgenome.</title>
        <authorList>
            <person name="Brown T."/>
            <person name="Elewa A."/>
            <person name="Iarovenko S."/>
            <person name="Subramanian E."/>
            <person name="Araus A.J."/>
            <person name="Petzold A."/>
            <person name="Susuki M."/>
            <person name="Suzuki K.-i.T."/>
            <person name="Hayashi T."/>
            <person name="Toyoda A."/>
            <person name="Oliveira C."/>
            <person name="Osipova E."/>
            <person name="Leigh N.D."/>
            <person name="Simon A."/>
            <person name="Yun M.H."/>
        </authorList>
    </citation>
    <scope>NUCLEOTIDE SEQUENCE</scope>
    <source>
        <strain evidence="3">20211129_DDA</strain>
        <tissue evidence="3">Liver</tissue>
    </source>
</reference>
<dbReference type="GO" id="GO:0001522">
    <property type="term" value="P:pseudouridine synthesis"/>
    <property type="evidence" value="ECO:0007669"/>
    <property type="project" value="InterPro"/>
</dbReference>